<dbReference type="GO" id="GO:0048476">
    <property type="term" value="C:Holliday junction resolvase complex"/>
    <property type="evidence" value="ECO:0007669"/>
    <property type="project" value="UniProtKB-UniRule"/>
</dbReference>
<keyword evidence="7 9" id="KW-0233">DNA recombination</keyword>
<comment type="caution">
    <text evidence="12">The sequence shown here is derived from an EMBL/GenBank/DDBJ whole genome shotgun (WGS) entry which is preliminary data.</text>
</comment>
<dbReference type="GO" id="GO:0009378">
    <property type="term" value="F:four-way junction helicase activity"/>
    <property type="evidence" value="ECO:0007669"/>
    <property type="project" value="InterPro"/>
</dbReference>
<dbReference type="GO" id="GO:0006281">
    <property type="term" value="P:DNA repair"/>
    <property type="evidence" value="ECO:0007669"/>
    <property type="project" value="UniProtKB-UniRule"/>
</dbReference>
<sequence>MIESSKEKKKSTQVQKSSDNKNSGQYEEGIRPSKLDEIIGRVTEKETLKIMIKSARRRKEVIDHILFYGPPGLGKTTFAVAIANEIGANIKVTSGPAIERQGDLAAILTGLKANDVLFIDEIHRLSKVVEEILYPAMEDRMLDIVMGKGPTAKTIRLNLEPFTLIGATTQIGKISSPMRDRFGLIQRLDFFSESDLVEILERACRLWDLEIEKDAVKALSEASRGTARVGLRLLRRCRDYAQSHGDDKITKDVVKNTLKLLGTDKQGLERIDRIILKTMLEHFAGGPVGLSTLAASISEDENTVADVYEPYLMKCGFIKRTSRGRVLTQKGLKYLESLENEKGRG</sequence>
<feature type="binding site" evidence="9">
    <location>
        <position position="75"/>
    </location>
    <ligand>
        <name>ATP</name>
        <dbReference type="ChEBI" id="CHEBI:30616"/>
    </ligand>
</feature>
<dbReference type="InterPro" id="IPR027417">
    <property type="entry name" value="P-loop_NTPase"/>
</dbReference>
<feature type="binding site" evidence="9">
    <location>
        <position position="181"/>
    </location>
    <ligand>
        <name>ATP</name>
        <dbReference type="ChEBI" id="CHEBI:30616"/>
    </ligand>
</feature>
<dbReference type="Gene3D" id="1.10.10.10">
    <property type="entry name" value="Winged helix-like DNA-binding domain superfamily/Winged helix DNA-binding domain"/>
    <property type="match status" value="1"/>
</dbReference>
<dbReference type="EMBL" id="DUTP01000001">
    <property type="protein sequence ID" value="HHX99118.1"/>
    <property type="molecule type" value="Genomic_DNA"/>
</dbReference>
<dbReference type="CDD" id="cd00009">
    <property type="entry name" value="AAA"/>
    <property type="match status" value="1"/>
</dbReference>
<dbReference type="AlphaFoldDB" id="A0A832QFR9"/>
<dbReference type="InterPro" id="IPR008823">
    <property type="entry name" value="RuvB_wg_C"/>
</dbReference>
<dbReference type="PANTHER" id="PTHR42848">
    <property type="match status" value="1"/>
</dbReference>
<comment type="similarity">
    <text evidence="9">Belongs to the RuvB family.</text>
</comment>
<evidence type="ECO:0000313" key="12">
    <source>
        <dbReference type="EMBL" id="HHX99118.1"/>
    </source>
</evidence>
<keyword evidence="3 9" id="KW-0227">DNA damage</keyword>
<keyword evidence="4 9" id="KW-0378">Hydrolase</keyword>
<keyword evidence="12" id="KW-0347">Helicase</keyword>
<dbReference type="NCBIfam" id="NF000868">
    <property type="entry name" value="PRK00080.1"/>
    <property type="match status" value="1"/>
</dbReference>
<dbReference type="GO" id="GO:0016787">
    <property type="term" value="F:hydrolase activity"/>
    <property type="evidence" value="ECO:0007669"/>
    <property type="project" value="UniProtKB-KW"/>
</dbReference>
<dbReference type="Pfam" id="PF05496">
    <property type="entry name" value="RuvB_N"/>
    <property type="match status" value="1"/>
</dbReference>
<dbReference type="GO" id="GO:0000400">
    <property type="term" value="F:four-way junction DNA binding"/>
    <property type="evidence" value="ECO:0007669"/>
    <property type="project" value="UniProtKB-UniRule"/>
</dbReference>
<dbReference type="EC" id="3.6.4.-" evidence="9"/>
<dbReference type="NCBIfam" id="TIGR00635">
    <property type="entry name" value="ruvB"/>
    <property type="match status" value="1"/>
</dbReference>
<dbReference type="Gene3D" id="3.40.50.300">
    <property type="entry name" value="P-loop containing nucleotide triphosphate hydrolases"/>
    <property type="match status" value="1"/>
</dbReference>
<name>A0A832QFR9_9BACT</name>
<feature type="compositionally biased region" description="Polar residues" evidence="10">
    <location>
        <begin position="12"/>
        <end position="25"/>
    </location>
</feature>
<protein>
    <recommendedName>
        <fullName evidence="9">Holliday junction branch migration complex subunit RuvB</fullName>
        <ecNumber evidence="9">3.6.4.-</ecNumber>
    </recommendedName>
</protein>
<feature type="binding site" evidence="9">
    <location>
        <position position="72"/>
    </location>
    <ligand>
        <name>ATP</name>
        <dbReference type="ChEBI" id="CHEBI:30616"/>
    </ligand>
</feature>
<evidence type="ECO:0000256" key="5">
    <source>
        <dbReference type="ARBA" id="ARBA00022840"/>
    </source>
</evidence>
<accession>A0A832QFR9</accession>
<feature type="binding site" evidence="9">
    <location>
        <position position="320"/>
    </location>
    <ligand>
        <name>DNA</name>
        <dbReference type="ChEBI" id="CHEBI:16991"/>
    </ligand>
</feature>
<evidence type="ECO:0000256" key="7">
    <source>
        <dbReference type="ARBA" id="ARBA00023172"/>
    </source>
</evidence>
<dbReference type="SUPFAM" id="SSF46785">
    <property type="entry name" value="Winged helix' DNA-binding domain"/>
    <property type="match status" value="1"/>
</dbReference>
<keyword evidence="8 9" id="KW-0234">DNA repair</keyword>
<dbReference type="InterPro" id="IPR041445">
    <property type="entry name" value="AAA_lid_4"/>
</dbReference>
<evidence type="ECO:0000256" key="9">
    <source>
        <dbReference type="HAMAP-Rule" id="MF_00016"/>
    </source>
</evidence>
<dbReference type="InterPro" id="IPR004605">
    <property type="entry name" value="DNA_helicase_Holl-junc_RuvB"/>
</dbReference>
<feature type="binding site" evidence="9">
    <location>
        <position position="76"/>
    </location>
    <ligand>
        <name>ATP</name>
        <dbReference type="ChEBI" id="CHEBI:30616"/>
    </ligand>
</feature>
<proteinExistence type="inferred from homology"/>
<evidence type="ECO:0000256" key="6">
    <source>
        <dbReference type="ARBA" id="ARBA00023125"/>
    </source>
</evidence>
<keyword evidence="1 9" id="KW-0963">Cytoplasm</keyword>
<feature type="binding site" evidence="9">
    <location>
        <position position="325"/>
    </location>
    <ligand>
        <name>DNA</name>
        <dbReference type="ChEBI" id="CHEBI:16991"/>
    </ligand>
</feature>
<dbReference type="Pfam" id="PF05491">
    <property type="entry name" value="WHD_RuvB"/>
    <property type="match status" value="1"/>
</dbReference>
<comment type="subcellular location">
    <subcellularLocation>
        <location evidence="9">Cytoplasm</location>
    </subcellularLocation>
</comment>
<evidence type="ECO:0000256" key="10">
    <source>
        <dbReference type="SAM" id="MobiDB-lite"/>
    </source>
</evidence>
<evidence type="ECO:0000259" key="11">
    <source>
        <dbReference type="SMART" id="SM00382"/>
    </source>
</evidence>
<comment type="catalytic activity">
    <reaction evidence="9">
        <text>ATP + H2O = ADP + phosphate + H(+)</text>
        <dbReference type="Rhea" id="RHEA:13065"/>
        <dbReference type="ChEBI" id="CHEBI:15377"/>
        <dbReference type="ChEBI" id="CHEBI:15378"/>
        <dbReference type="ChEBI" id="CHEBI:30616"/>
        <dbReference type="ChEBI" id="CHEBI:43474"/>
        <dbReference type="ChEBI" id="CHEBI:456216"/>
    </reaction>
</comment>
<comment type="function">
    <text evidence="9">The RuvA-RuvB-RuvC complex processes Holliday junction (HJ) DNA during genetic recombination and DNA repair, while the RuvA-RuvB complex plays an important role in the rescue of blocked DNA replication forks via replication fork reversal (RFR). RuvA specifically binds to HJ cruciform DNA, conferring on it an open structure. The RuvB hexamer acts as an ATP-dependent pump, pulling dsDNA into and through the RuvAB complex. RuvB forms 2 homohexamers on either side of HJ DNA bound by 1 or 2 RuvA tetramers; 4 subunits per hexamer contact DNA at a time. Coordinated motions by a converter formed by DNA-disengaged RuvB subunits stimulates ATP hydrolysis and nucleotide exchange. Immobilization of the converter enables RuvB to convert the ATP-contained energy into a lever motion, pulling 2 nucleotides of DNA out of the RuvA tetramer per ATP hydrolyzed, thus driving DNA branch migration. The RuvB motors rotate together with the DNA substrate, which together with the progressing nucleotide cycle form the mechanistic basis for DNA recombination by continuous HJ branch migration. Branch migration allows RuvC to scan DNA until it finds its consensus sequence, where it cleaves and resolves cruciform DNA.</text>
</comment>
<keyword evidence="6 9" id="KW-0238">DNA-binding</keyword>
<dbReference type="GO" id="GO:0006310">
    <property type="term" value="P:DNA recombination"/>
    <property type="evidence" value="ECO:0007669"/>
    <property type="project" value="UniProtKB-UniRule"/>
</dbReference>
<evidence type="ECO:0000256" key="1">
    <source>
        <dbReference type="ARBA" id="ARBA00022490"/>
    </source>
</evidence>
<evidence type="ECO:0000313" key="13">
    <source>
        <dbReference type="Proteomes" id="UP000576550"/>
    </source>
</evidence>
<dbReference type="Gene3D" id="1.10.8.60">
    <property type="match status" value="1"/>
</dbReference>
<evidence type="ECO:0000256" key="4">
    <source>
        <dbReference type="ARBA" id="ARBA00022801"/>
    </source>
</evidence>
<keyword evidence="5 9" id="KW-0067">ATP-binding</keyword>
<gene>
    <name evidence="9 12" type="primary">ruvB</name>
    <name evidence="12" type="ORF">GX533_00300</name>
</gene>
<dbReference type="SUPFAM" id="SSF52540">
    <property type="entry name" value="P-loop containing nucleoside triphosphate hydrolases"/>
    <property type="match status" value="1"/>
</dbReference>
<feature type="region of interest" description="Small ATPAse domain (RuvB-S)" evidence="9">
    <location>
        <begin position="192"/>
        <end position="262"/>
    </location>
</feature>
<comment type="caution">
    <text evidence="9">Lacks conserved residue(s) required for the propagation of feature annotation.</text>
</comment>
<feature type="region of interest" description="Disordered" evidence="10">
    <location>
        <begin position="1"/>
        <end position="28"/>
    </location>
</feature>
<feature type="domain" description="AAA+ ATPase" evidence="11">
    <location>
        <begin position="61"/>
        <end position="192"/>
    </location>
</feature>
<feature type="binding site" evidence="9">
    <location>
        <position position="76"/>
    </location>
    <ligand>
        <name>Mg(2+)</name>
        <dbReference type="ChEBI" id="CHEBI:18420"/>
    </ligand>
</feature>
<dbReference type="InterPro" id="IPR008824">
    <property type="entry name" value="RuvB-like_N"/>
</dbReference>
<dbReference type="InterPro" id="IPR036390">
    <property type="entry name" value="WH_DNA-bd_sf"/>
</dbReference>
<feature type="binding site" evidence="9">
    <location>
        <position position="228"/>
    </location>
    <ligand>
        <name>ATP</name>
        <dbReference type="ChEBI" id="CHEBI:30616"/>
    </ligand>
</feature>
<dbReference type="SMART" id="SM00382">
    <property type="entry name" value="AAA"/>
    <property type="match status" value="1"/>
</dbReference>
<feature type="binding site" evidence="9">
    <location>
        <position position="77"/>
    </location>
    <ligand>
        <name>ATP</name>
        <dbReference type="ChEBI" id="CHEBI:30616"/>
    </ligand>
</feature>
<evidence type="ECO:0000256" key="3">
    <source>
        <dbReference type="ARBA" id="ARBA00022763"/>
    </source>
</evidence>
<feature type="binding site" evidence="9">
    <location>
        <position position="31"/>
    </location>
    <ligand>
        <name>ATP</name>
        <dbReference type="ChEBI" id="CHEBI:30616"/>
    </ligand>
</feature>
<feature type="binding site" evidence="9">
    <location>
        <position position="30"/>
    </location>
    <ligand>
        <name>ATP</name>
        <dbReference type="ChEBI" id="CHEBI:30616"/>
    </ligand>
</feature>
<evidence type="ECO:0000256" key="2">
    <source>
        <dbReference type="ARBA" id="ARBA00022741"/>
    </source>
</evidence>
<dbReference type="GO" id="GO:0005737">
    <property type="term" value="C:cytoplasm"/>
    <property type="evidence" value="ECO:0007669"/>
    <property type="project" value="UniProtKB-SubCell"/>
</dbReference>
<dbReference type="PANTHER" id="PTHR42848:SF1">
    <property type="entry name" value="HOLLIDAY JUNCTION BRANCH MIGRATION COMPLEX SUBUNIT RUVB"/>
    <property type="match status" value="1"/>
</dbReference>
<dbReference type="Proteomes" id="UP000576550">
    <property type="component" value="Unassembled WGS sequence"/>
</dbReference>
<reference evidence="12 13" key="1">
    <citation type="journal article" date="2020" name="Biotechnol. Biofuels">
        <title>New insights from the biogas microbiome by comprehensive genome-resolved metagenomics of nearly 1600 species originating from multiple anaerobic digesters.</title>
        <authorList>
            <person name="Campanaro S."/>
            <person name="Treu L."/>
            <person name="Rodriguez-R L.M."/>
            <person name="Kovalovszki A."/>
            <person name="Ziels R.M."/>
            <person name="Maus I."/>
            <person name="Zhu X."/>
            <person name="Kougias P.G."/>
            <person name="Basile A."/>
            <person name="Luo G."/>
            <person name="Schluter A."/>
            <person name="Konstantinidis K.T."/>
            <person name="Angelidaki I."/>
        </authorList>
    </citation>
    <scope>NUCLEOTIDE SEQUENCE [LARGE SCALE GENOMIC DNA]</scope>
    <source>
        <strain evidence="12">AS05jafATM_89</strain>
    </source>
</reference>
<evidence type="ECO:0000256" key="8">
    <source>
        <dbReference type="ARBA" id="ARBA00023204"/>
    </source>
</evidence>
<comment type="subunit">
    <text evidence="9">Homohexamer. Forms an RuvA(8)-RuvB(12)-Holliday junction (HJ) complex. HJ DNA is sandwiched between 2 RuvA tetramers; dsDNA enters through RuvA and exits via RuvB. An RuvB hexamer assembles on each DNA strand where it exits the tetramer. Each RuvB hexamer is contacted by two RuvA subunits (via domain III) on 2 adjacent RuvB subunits; this complex drives branch migration. In the full resolvosome a probable DNA-RuvA(4)-RuvB(12)-RuvC(2) complex forms which resolves the HJ.</text>
</comment>
<keyword evidence="2 9" id="KW-0547">Nucleotide-binding</keyword>
<dbReference type="Pfam" id="PF17864">
    <property type="entry name" value="AAA_lid_4"/>
    <property type="match status" value="1"/>
</dbReference>
<dbReference type="InterPro" id="IPR036388">
    <property type="entry name" value="WH-like_DNA-bd_sf"/>
</dbReference>
<organism evidence="12 13">
    <name type="scientific">Candidatus Dojkabacteria bacterium</name>
    <dbReference type="NCBI Taxonomy" id="2099670"/>
    <lineage>
        <taxon>Bacteria</taxon>
        <taxon>Candidatus Dojkabacteria</taxon>
    </lineage>
</organism>
<dbReference type="HAMAP" id="MF_00016">
    <property type="entry name" value="DNA_HJ_migration_RuvB"/>
    <property type="match status" value="1"/>
</dbReference>
<dbReference type="GO" id="GO:0005524">
    <property type="term" value="F:ATP binding"/>
    <property type="evidence" value="ECO:0007669"/>
    <property type="project" value="UniProtKB-UniRule"/>
</dbReference>
<dbReference type="InterPro" id="IPR003593">
    <property type="entry name" value="AAA+_ATPase"/>
</dbReference>
<comment type="domain">
    <text evidence="9">Has 3 domains, the large (RuvB-L) and small ATPase (RuvB-S) domains and the C-terminal head (RuvB-H) domain. The head domain binds DNA, while the ATPase domains jointly bind ATP, ADP or are empty depending on the state of the subunit in the translocation cycle. During a single DNA translocation step the structure of each domain remains the same, but their relative positions change.</text>
</comment>
<feature type="region of interest" description="Head domain (RuvB-H)" evidence="9">
    <location>
        <begin position="265"/>
        <end position="345"/>
    </location>
</feature>